<dbReference type="Proteomes" id="UP000512167">
    <property type="component" value="Chromosome"/>
</dbReference>
<accession>A0A7L6N1U4</accession>
<evidence type="ECO:0000313" key="2">
    <source>
        <dbReference type="Proteomes" id="UP000512167"/>
    </source>
</evidence>
<evidence type="ECO:0008006" key="3">
    <source>
        <dbReference type="Google" id="ProtNLM"/>
    </source>
</evidence>
<dbReference type="RefSeq" id="WP_312031869.1">
    <property type="nucleotide sequence ID" value="NZ_CP051151.1"/>
</dbReference>
<reference evidence="1 2" key="1">
    <citation type="submission" date="2020-04" db="EMBL/GenBank/DDBJ databases">
        <authorList>
            <person name="Zheng R.K."/>
            <person name="Sun C.M."/>
        </authorList>
    </citation>
    <scope>NUCLEOTIDE SEQUENCE [LARGE SCALE GENOMIC DNA]</scope>
    <source>
        <strain evidence="2">zrk29</strain>
    </source>
</reference>
<proteinExistence type="predicted"/>
<protein>
    <recommendedName>
        <fullName evidence="3">Restriction endonuclease</fullName>
    </recommendedName>
</protein>
<dbReference type="EMBL" id="CP051151">
    <property type="protein sequence ID" value="QLY39402.1"/>
    <property type="molecule type" value="Genomic_DNA"/>
</dbReference>
<organism evidence="1 2">
    <name type="scientific">Hujiaoplasma nucleasis</name>
    <dbReference type="NCBI Taxonomy" id="2725268"/>
    <lineage>
        <taxon>Bacteria</taxon>
        <taxon>Bacillati</taxon>
        <taxon>Mycoplasmatota</taxon>
        <taxon>Mollicutes</taxon>
        <taxon>Candidatus Izemoplasmatales</taxon>
        <taxon>Hujiaoplasmataceae</taxon>
        <taxon>Hujiaoplasma</taxon>
    </lineage>
</organism>
<evidence type="ECO:0000313" key="1">
    <source>
        <dbReference type="EMBL" id="QLY39402.1"/>
    </source>
</evidence>
<dbReference type="KEGG" id="tbk:HF295_00420"/>
<sequence>MKKLLDIPKNWQDFEDVCKELWRDNWPCREIQSHGRNGQAQYGVDIFGIPDGEDKYYGIQCKHKSIGEELTEIEVDREVEEALNFPAPLKMLYIATTAKNDAKIQKYVMKKDVENRKKGLFGIRVYSWAEISDLLRQHTKVLNWYKEEKFYQSSMELYINSIRISEESVILKPQFNRIIDEVVFVEPINLSKDIQDKMIKQRNVLMSTFKHLEKTRPEISLRISNPLVHNYKLNRSLVELEIDIENTGDQPFENYFLFLEINDSDFDRGIHFQNNDILVDDNESERREKQLQFHEDNKVINGGMSRRFLTYICLSHEEHDMNIDYFFNAKNYKTNGTIIINNRPVIQDVKKRRITHKKDEAGISTSITNIIDEEERSILDI</sequence>
<keyword evidence="2" id="KW-1185">Reference proteome</keyword>
<gene>
    <name evidence="1" type="ORF">HF295_00420</name>
</gene>
<name>A0A7L6N1U4_9MOLU</name>
<dbReference type="AlphaFoldDB" id="A0A7L6N1U4"/>